<name>A0ABX8RCB9_9CLOT</name>
<gene>
    <name evidence="10" type="ORF">KVH43_11380</name>
</gene>
<evidence type="ECO:0000259" key="9">
    <source>
        <dbReference type="Pfam" id="PF12821"/>
    </source>
</evidence>
<evidence type="ECO:0000256" key="8">
    <source>
        <dbReference type="SAM" id="Phobius"/>
    </source>
</evidence>
<organism evidence="10 11">
    <name type="scientific">Crassaminicella indica</name>
    <dbReference type="NCBI Taxonomy" id="2855394"/>
    <lineage>
        <taxon>Bacteria</taxon>
        <taxon>Bacillati</taxon>
        <taxon>Bacillota</taxon>
        <taxon>Clostridia</taxon>
        <taxon>Eubacteriales</taxon>
        <taxon>Clostridiaceae</taxon>
        <taxon>Crassaminicella</taxon>
    </lineage>
</organism>
<evidence type="ECO:0000256" key="4">
    <source>
        <dbReference type="ARBA" id="ARBA00022692"/>
    </source>
</evidence>
<comment type="similarity">
    <text evidence="7">Belongs to the ThrE exporter (TC 2.A.79) family.</text>
</comment>
<evidence type="ECO:0000256" key="5">
    <source>
        <dbReference type="ARBA" id="ARBA00022989"/>
    </source>
</evidence>
<feature type="transmembrane region" description="Helical" evidence="8">
    <location>
        <begin position="76"/>
        <end position="96"/>
    </location>
</feature>
<feature type="transmembrane region" description="Helical" evidence="8">
    <location>
        <begin position="6"/>
        <end position="21"/>
    </location>
</feature>
<feature type="transmembrane region" description="Helical" evidence="8">
    <location>
        <begin position="49"/>
        <end position="69"/>
    </location>
</feature>
<dbReference type="InterPro" id="IPR024528">
    <property type="entry name" value="ThrE_2"/>
</dbReference>
<evidence type="ECO:0000256" key="1">
    <source>
        <dbReference type="ARBA" id="ARBA00004651"/>
    </source>
</evidence>
<evidence type="ECO:0000256" key="6">
    <source>
        <dbReference type="ARBA" id="ARBA00023136"/>
    </source>
</evidence>
<dbReference type="EMBL" id="CP078093">
    <property type="protein sequence ID" value="QXM05947.1"/>
    <property type="molecule type" value="Genomic_DNA"/>
</dbReference>
<evidence type="ECO:0000256" key="7">
    <source>
        <dbReference type="ARBA" id="ARBA00034125"/>
    </source>
</evidence>
<evidence type="ECO:0000256" key="2">
    <source>
        <dbReference type="ARBA" id="ARBA00022475"/>
    </source>
</evidence>
<sequence length="147" mass="16146">MFLQFIFSFLSTLGFAILFNIPKKAIIKASIVGGTGWIAYVYSNEKFHSLIVASFIGACIVAIISEIFARKFKETVTVFIIPGIIPLVPGAGMYYTMLAVIKKDFDKFATIGSETMFVAGGIATAILIVSSITRMIFQSKENKKQKI</sequence>
<dbReference type="InterPro" id="IPR050539">
    <property type="entry name" value="ThrE_Dicarb/AminoAcid_Exp"/>
</dbReference>
<dbReference type="Pfam" id="PF12821">
    <property type="entry name" value="ThrE_2"/>
    <property type="match status" value="1"/>
</dbReference>
<keyword evidence="6 8" id="KW-0472">Membrane</keyword>
<proteinExistence type="inferred from homology"/>
<comment type="subcellular location">
    <subcellularLocation>
        <location evidence="1">Cell membrane</location>
        <topology evidence="1">Multi-pass membrane protein</topology>
    </subcellularLocation>
</comment>
<protein>
    <submittedName>
        <fullName evidence="10">Threonine/serine exporter family protein</fullName>
    </submittedName>
</protein>
<dbReference type="Proteomes" id="UP000886818">
    <property type="component" value="Chromosome"/>
</dbReference>
<evidence type="ECO:0000313" key="10">
    <source>
        <dbReference type="EMBL" id="QXM05947.1"/>
    </source>
</evidence>
<evidence type="ECO:0000313" key="11">
    <source>
        <dbReference type="Proteomes" id="UP000886818"/>
    </source>
</evidence>
<keyword evidence="2" id="KW-1003">Cell membrane</keyword>
<dbReference type="PANTHER" id="PTHR34390">
    <property type="entry name" value="UPF0442 PROTEIN YJJB-RELATED"/>
    <property type="match status" value="1"/>
</dbReference>
<keyword evidence="3" id="KW-0997">Cell inner membrane</keyword>
<keyword evidence="5 8" id="KW-1133">Transmembrane helix</keyword>
<dbReference type="RefSeq" id="WP_218282644.1">
    <property type="nucleotide sequence ID" value="NZ_CP078093.1"/>
</dbReference>
<dbReference type="PANTHER" id="PTHR34390:SF1">
    <property type="entry name" value="SUCCINATE TRANSPORTER SUBUNIT YJJB-RELATED"/>
    <property type="match status" value="1"/>
</dbReference>
<feature type="transmembrane region" description="Helical" evidence="8">
    <location>
        <begin position="116"/>
        <end position="137"/>
    </location>
</feature>
<keyword evidence="11" id="KW-1185">Reference proteome</keyword>
<evidence type="ECO:0000256" key="3">
    <source>
        <dbReference type="ARBA" id="ARBA00022519"/>
    </source>
</evidence>
<accession>A0ABX8RCB9</accession>
<reference evidence="10" key="1">
    <citation type="submission" date="2021-07" db="EMBL/GenBank/DDBJ databases">
        <title>Complete genome sequence of Crassaminicella sp. 143-21, isolated from a deep-sea hydrothermal vent.</title>
        <authorList>
            <person name="Li X."/>
        </authorList>
    </citation>
    <scope>NUCLEOTIDE SEQUENCE</scope>
    <source>
        <strain evidence="10">143-21</strain>
    </source>
</reference>
<keyword evidence="4 8" id="KW-0812">Transmembrane</keyword>
<feature type="domain" description="Threonine/Serine exporter ThrE" evidence="9">
    <location>
        <begin position="4"/>
        <end position="132"/>
    </location>
</feature>